<dbReference type="Gene3D" id="3.40.50.300">
    <property type="entry name" value="P-loop containing nucleotide triphosphate hydrolases"/>
    <property type="match status" value="1"/>
</dbReference>
<dbReference type="InterPro" id="IPR008995">
    <property type="entry name" value="Mo/tungstate-bd_C_term_dom"/>
</dbReference>
<dbReference type="SMART" id="SM00382">
    <property type="entry name" value="AAA"/>
    <property type="match status" value="1"/>
</dbReference>
<reference evidence="5 6" key="1">
    <citation type="submission" date="2022-07" db="EMBL/GenBank/DDBJ databases">
        <title>Genome sequence of Terrisporobacter mayombei DSM6539.</title>
        <authorList>
            <person name="Boeer T."/>
            <person name="Bengelsdorf F.R."/>
            <person name="Daniel R."/>
            <person name="Poehlein A."/>
        </authorList>
    </citation>
    <scope>NUCLEOTIDE SEQUENCE [LARGE SCALE GENOMIC DNA]</scope>
    <source>
        <strain evidence="5 6">DSM 6539</strain>
    </source>
</reference>
<dbReference type="RefSeq" id="WP_228103835.1">
    <property type="nucleotide sequence ID" value="NZ_CP101637.1"/>
</dbReference>
<dbReference type="SUPFAM" id="SSF50331">
    <property type="entry name" value="MOP-like"/>
    <property type="match status" value="1"/>
</dbReference>
<keyword evidence="3 5" id="KW-0067">ATP-binding</keyword>
<evidence type="ECO:0000313" key="6">
    <source>
        <dbReference type="Proteomes" id="UP001235030"/>
    </source>
</evidence>
<dbReference type="SUPFAM" id="SSF52540">
    <property type="entry name" value="P-loop containing nucleoside triphosphate hydrolases"/>
    <property type="match status" value="1"/>
</dbReference>
<dbReference type="PROSITE" id="PS00211">
    <property type="entry name" value="ABC_TRANSPORTER_1"/>
    <property type="match status" value="1"/>
</dbReference>
<dbReference type="GO" id="GO:0005524">
    <property type="term" value="F:ATP binding"/>
    <property type="evidence" value="ECO:0007669"/>
    <property type="project" value="UniProtKB-KW"/>
</dbReference>
<dbReference type="InterPro" id="IPR017871">
    <property type="entry name" value="ABC_transporter-like_CS"/>
</dbReference>
<feature type="domain" description="ABC transporter" evidence="4">
    <location>
        <begin position="2"/>
        <end position="233"/>
    </location>
</feature>
<protein>
    <submittedName>
        <fullName evidence="5">Vitamin B12 import ATP-binding protein BtuD</fullName>
    </submittedName>
</protein>
<dbReference type="EMBL" id="CP101637">
    <property type="protein sequence ID" value="WMT81708.1"/>
    <property type="molecule type" value="Genomic_DNA"/>
</dbReference>
<evidence type="ECO:0000256" key="2">
    <source>
        <dbReference type="ARBA" id="ARBA00022741"/>
    </source>
</evidence>
<accession>A0ABY9Q185</accession>
<name>A0ABY9Q185_9FIRM</name>
<sequence length="354" mass="40534">MSLIVDIEKDFGSFSLKVNIEQENGVLGFLGESGCGKSMTLKCIAGIVKPDKGKIILNGRVFFDSEKKINIPPQERKVGYLFQNYALFPHMTVKENIEIGLANLSKEEKNKIVKEYLAKMKLEGFEKRYPHQLSGGQKQRIAFARALACNPEILILDEPFSALDYHLKSNMENELIDIINDFKGHIVYVTHDISESYRICDDIVVFNKGLAINKRSKKDLFKHPMSMTEAIITGCKNISEIDRIDEKRVLAKDWGIECTLSHYAIDKAKYIGIRAHHMRIVQNNLQFSRENLFELSVVKVFESSFTYIVYVKNLENENSSAIQLEINKNIDPLKVGDKVFVKFDENCLFDFCQN</sequence>
<organism evidence="5 6">
    <name type="scientific">Terrisporobacter mayombei</name>
    <dbReference type="NCBI Taxonomy" id="1541"/>
    <lineage>
        <taxon>Bacteria</taxon>
        <taxon>Bacillati</taxon>
        <taxon>Bacillota</taxon>
        <taxon>Clostridia</taxon>
        <taxon>Peptostreptococcales</taxon>
        <taxon>Peptostreptococcaceae</taxon>
        <taxon>Terrisporobacter</taxon>
    </lineage>
</organism>
<dbReference type="Proteomes" id="UP001235030">
    <property type="component" value="Chromosome"/>
</dbReference>
<gene>
    <name evidence="5" type="primary">btuD_2</name>
    <name evidence="5" type="ORF">TEMA_20560</name>
</gene>
<evidence type="ECO:0000256" key="3">
    <source>
        <dbReference type="ARBA" id="ARBA00022840"/>
    </source>
</evidence>
<dbReference type="PANTHER" id="PTHR42781">
    <property type="entry name" value="SPERMIDINE/PUTRESCINE IMPORT ATP-BINDING PROTEIN POTA"/>
    <property type="match status" value="1"/>
</dbReference>
<dbReference type="InterPro" id="IPR050093">
    <property type="entry name" value="ABC_SmlMolc_Importer"/>
</dbReference>
<dbReference type="InterPro" id="IPR003439">
    <property type="entry name" value="ABC_transporter-like_ATP-bd"/>
</dbReference>
<dbReference type="PANTHER" id="PTHR42781:SF4">
    <property type="entry name" value="SPERMIDINE_PUTRESCINE IMPORT ATP-BINDING PROTEIN POTA"/>
    <property type="match status" value="1"/>
</dbReference>
<proteinExistence type="predicted"/>
<keyword evidence="2" id="KW-0547">Nucleotide-binding</keyword>
<dbReference type="InterPro" id="IPR027417">
    <property type="entry name" value="P-loop_NTPase"/>
</dbReference>
<evidence type="ECO:0000259" key="4">
    <source>
        <dbReference type="PROSITE" id="PS50893"/>
    </source>
</evidence>
<keyword evidence="6" id="KW-1185">Reference proteome</keyword>
<keyword evidence="1" id="KW-0813">Transport</keyword>
<evidence type="ECO:0000313" key="5">
    <source>
        <dbReference type="EMBL" id="WMT81708.1"/>
    </source>
</evidence>
<dbReference type="PROSITE" id="PS50893">
    <property type="entry name" value="ABC_TRANSPORTER_2"/>
    <property type="match status" value="1"/>
</dbReference>
<evidence type="ECO:0000256" key="1">
    <source>
        <dbReference type="ARBA" id="ARBA00022448"/>
    </source>
</evidence>
<dbReference type="InterPro" id="IPR003593">
    <property type="entry name" value="AAA+_ATPase"/>
</dbReference>
<dbReference type="Pfam" id="PF00005">
    <property type="entry name" value="ABC_tran"/>
    <property type="match status" value="1"/>
</dbReference>